<name>A0A6A5U7B5_9PLEO</name>
<feature type="chain" id="PRO_5025630686" evidence="2">
    <location>
        <begin position="21"/>
        <end position="509"/>
    </location>
</feature>
<reference evidence="3" key="1">
    <citation type="journal article" date="2020" name="Stud. Mycol.">
        <title>101 Dothideomycetes genomes: a test case for predicting lifestyles and emergence of pathogens.</title>
        <authorList>
            <person name="Haridas S."/>
            <person name="Albert R."/>
            <person name="Binder M."/>
            <person name="Bloem J."/>
            <person name="Labutti K."/>
            <person name="Salamov A."/>
            <person name="Andreopoulos B."/>
            <person name="Baker S."/>
            <person name="Barry K."/>
            <person name="Bills G."/>
            <person name="Bluhm B."/>
            <person name="Cannon C."/>
            <person name="Castanera R."/>
            <person name="Culley D."/>
            <person name="Daum C."/>
            <person name="Ezra D."/>
            <person name="Gonzalez J."/>
            <person name="Henrissat B."/>
            <person name="Kuo A."/>
            <person name="Liang C."/>
            <person name="Lipzen A."/>
            <person name="Lutzoni F."/>
            <person name="Magnuson J."/>
            <person name="Mondo S."/>
            <person name="Nolan M."/>
            <person name="Ohm R."/>
            <person name="Pangilinan J."/>
            <person name="Park H.-J."/>
            <person name="Ramirez L."/>
            <person name="Alfaro M."/>
            <person name="Sun H."/>
            <person name="Tritt A."/>
            <person name="Yoshinaga Y."/>
            <person name="Zwiers L.-H."/>
            <person name="Turgeon B."/>
            <person name="Goodwin S."/>
            <person name="Spatafora J."/>
            <person name="Crous P."/>
            <person name="Grigoriev I."/>
        </authorList>
    </citation>
    <scope>NUCLEOTIDE SEQUENCE</scope>
    <source>
        <strain evidence="3">CBS 675.92</strain>
    </source>
</reference>
<keyword evidence="2" id="KW-0732">Signal</keyword>
<protein>
    <submittedName>
        <fullName evidence="3">Uncharacterized protein</fullName>
    </submittedName>
</protein>
<evidence type="ECO:0000313" key="4">
    <source>
        <dbReference type="Proteomes" id="UP000800035"/>
    </source>
</evidence>
<feature type="compositionally biased region" description="Pro residues" evidence="1">
    <location>
        <begin position="130"/>
        <end position="140"/>
    </location>
</feature>
<organism evidence="3 4">
    <name type="scientific">Byssothecium circinans</name>
    <dbReference type="NCBI Taxonomy" id="147558"/>
    <lineage>
        <taxon>Eukaryota</taxon>
        <taxon>Fungi</taxon>
        <taxon>Dikarya</taxon>
        <taxon>Ascomycota</taxon>
        <taxon>Pezizomycotina</taxon>
        <taxon>Dothideomycetes</taxon>
        <taxon>Pleosporomycetidae</taxon>
        <taxon>Pleosporales</taxon>
        <taxon>Massarineae</taxon>
        <taxon>Massarinaceae</taxon>
        <taxon>Byssothecium</taxon>
    </lineage>
</organism>
<feature type="signal peptide" evidence="2">
    <location>
        <begin position="1"/>
        <end position="20"/>
    </location>
</feature>
<feature type="compositionally biased region" description="Pro residues" evidence="1">
    <location>
        <begin position="241"/>
        <end position="250"/>
    </location>
</feature>
<dbReference type="Proteomes" id="UP000800035">
    <property type="component" value="Unassembled WGS sequence"/>
</dbReference>
<feature type="compositionally biased region" description="Acidic residues" evidence="1">
    <location>
        <begin position="169"/>
        <end position="180"/>
    </location>
</feature>
<evidence type="ECO:0000313" key="3">
    <source>
        <dbReference type="EMBL" id="KAF1958766.1"/>
    </source>
</evidence>
<keyword evidence="4" id="KW-1185">Reference proteome</keyword>
<dbReference type="PRINTS" id="PR01217">
    <property type="entry name" value="PRICHEXTENSN"/>
</dbReference>
<evidence type="ECO:0000256" key="2">
    <source>
        <dbReference type="SAM" id="SignalP"/>
    </source>
</evidence>
<dbReference type="EMBL" id="ML976986">
    <property type="protein sequence ID" value="KAF1958766.1"/>
    <property type="molecule type" value="Genomic_DNA"/>
</dbReference>
<sequence length="509" mass="53929">MAPSRSSILVLLGLVVSIQAIPAAQPQPDAQVVRQITLDPPTYSISWDPPLPTPPADDKPEDPEDDPPAPPPTDSITLSPPTASISWDGPQPPITTKKPGWPGHWGKRQFEDDPDWPEDPEDPGDGGPIIIPPVGPPQNPPDTIIINPPTATITWGKRQVESGPRPTDFPDDPEEPEDPGDGGPIEIPPAQPTQNPPDTVVINPPTATITWGKRQFESGPEPTDFPDDPEEPEEPGDGPIEIPPAQPTQNPPNTVIINPPTATITWGKRQADEITFVKPTGTISWGKRQDDDDDDIPTPTEINNPLPPAPPDDITLGLPSAIVTWGKREEEAAQFTCGSTNTETTIHPCPTYSCGGQCSLVPGSTTVVPPVIDTGTGIPACPVTATFSNICASCKCPTTFSITTTKLPSPPKPTTSCVTITSTIVPPCVPPTCPHADLVACKIAAPEVKVREIEKTIITTTILTIPPPPTPPTPISDKCTPVRTKTVFKGCPTFTCVPWGSCAPTARMG</sequence>
<accession>A0A6A5U7B5</accession>
<dbReference type="OrthoDB" id="3798666at2759"/>
<feature type="compositionally biased region" description="Pro residues" evidence="1">
    <location>
        <begin position="186"/>
        <end position="195"/>
    </location>
</feature>
<feature type="region of interest" description="Disordered" evidence="1">
    <location>
        <begin position="273"/>
        <end position="314"/>
    </location>
</feature>
<gene>
    <name evidence="3" type="ORF">CC80DRAFT_19438</name>
</gene>
<dbReference type="AlphaFoldDB" id="A0A6A5U7B5"/>
<proteinExistence type="predicted"/>
<feature type="region of interest" description="Disordered" evidence="1">
    <location>
        <begin position="25"/>
        <end position="258"/>
    </location>
</feature>
<feature type="compositionally biased region" description="Polar residues" evidence="1">
    <location>
        <begin position="75"/>
        <end position="85"/>
    </location>
</feature>
<feature type="compositionally biased region" description="Low complexity" evidence="1">
    <location>
        <begin position="141"/>
        <end position="154"/>
    </location>
</feature>
<feature type="compositionally biased region" description="Acidic residues" evidence="1">
    <location>
        <begin position="224"/>
        <end position="236"/>
    </location>
</feature>
<evidence type="ECO:0000256" key="1">
    <source>
        <dbReference type="SAM" id="MobiDB-lite"/>
    </source>
</evidence>
<feature type="compositionally biased region" description="Acidic residues" evidence="1">
    <location>
        <begin position="112"/>
        <end position="124"/>
    </location>
</feature>